<evidence type="ECO:0000313" key="1">
    <source>
        <dbReference type="EMBL" id="TQL14931.1"/>
    </source>
</evidence>
<protein>
    <submittedName>
        <fullName evidence="1">Uncharacterized protein</fullName>
    </submittedName>
</protein>
<dbReference type="EMBL" id="VFOF01000007">
    <property type="protein sequence ID" value="TQL14931.1"/>
    <property type="molecule type" value="Genomic_DNA"/>
</dbReference>
<name>A0A542VUD5_ZYMMB</name>
<evidence type="ECO:0000313" key="2">
    <source>
        <dbReference type="Proteomes" id="UP000316887"/>
    </source>
</evidence>
<reference evidence="1 2" key="1">
    <citation type="submission" date="2019-06" db="EMBL/GenBank/DDBJ databases">
        <title>Genome sequencing of Zymomonas mobilis strains for genetic engineering and biofuel applications.</title>
        <authorList>
            <person name="Teravest M."/>
        </authorList>
    </citation>
    <scope>NUCLEOTIDE SEQUENCE [LARGE SCALE GENOMIC DNA]</scope>
    <source>
        <strain evidence="1 2">AN0101</strain>
    </source>
</reference>
<dbReference type="Proteomes" id="UP000316887">
    <property type="component" value="Unassembled WGS sequence"/>
</dbReference>
<gene>
    <name evidence="1" type="ORF">FBY58_1862</name>
</gene>
<sequence length="56" mass="6502">MPERMKCDFRWQADTGLEQRERSSQYYAPDTLFLAGDEVWAVCGILKSQNTGFNQL</sequence>
<comment type="caution">
    <text evidence="1">The sequence shown here is derived from an EMBL/GenBank/DDBJ whole genome shotgun (WGS) entry which is preliminary data.</text>
</comment>
<accession>A0A542VUD5</accession>
<dbReference type="AlphaFoldDB" id="A0A542VUD5"/>
<organism evidence="1 2">
    <name type="scientific">Zymomonas mobilis</name>
    <dbReference type="NCBI Taxonomy" id="542"/>
    <lineage>
        <taxon>Bacteria</taxon>
        <taxon>Pseudomonadati</taxon>
        <taxon>Pseudomonadota</taxon>
        <taxon>Alphaproteobacteria</taxon>
        <taxon>Sphingomonadales</taxon>
        <taxon>Zymomonadaceae</taxon>
        <taxon>Zymomonas</taxon>
    </lineage>
</organism>
<proteinExistence type="predicted"/>